<comment type="function">
    <text evidence="3">May play the central regulatory role in sporulation. It may be an element of the effector pathway responsible for the activation of sporulation genes in response to nutritional stress. Spo0A may act in concert with spo0H (a sigma factor) to control the expression of some genes that are critical to the sporulation process.</text>
</comment>
<dbReference type="SMART" id="SM00850">
    <property type="entry name" value="LytTR"/>
    <property type="match status" value="1"/>
</dbReference>
<dbReference type="GO" id="GO:0003677">
    <property type="term" value="F:DNA binding"/>
    <property type="evidence" value="ECO:0007669"/>
    <property type="project" value="UniProtKB-KW"/>
</dbReference>
<evidence type="ECO:0000259" key="5">
    <source>
        <dbReference type="PROSITE" id="PS50110"/>
    </source>
</evidence>
<dbReference type="InterPro" id="IPR007492">
    <property type="entry name" value="LytTR_DNA-bd_dom"/>
</dbReference>
<evidence type="ECO:0000256" key="3">
    <source>
        <dbReference type="ARBA" id="ARBA00024867"/>
    </source>
</evidence>
<evidence type="ECO:0000256" key="4">
    <source>
        <dbReference type="PROSITE-ProRule" id="PRU00169"/>
    </source>
</evidence>
<dbReference type="InterPro" id="IPR001789">
    <property type="entry name" value="Sig_transdc_resp-reg_receiver"/>
</dbReference>
<dbReference type="CDD" id="cd00156">
    <property type="entry name" value="REC"/>
    <property type="match status" value="1"/>
</dbReference>
<keyword evidence="7" id="KW-1185">Reference proteome</keyword>
<comment type="caution">
    <text evidence="6">The sequence shown here is derived from an EMBL/GenBank/DDBJ whole genome shotgun (WGS) entry which is preliminary data.</text>
</comment>
<keyword evidence="2 4" id="KW-0597">Phosphoprotein</keyword>
<reference evidence="6 7" key="1">
    <citation type="submission" date="2022-06" db="EMBL/GenBank/DDBJ databases">
        <title>Isolation of gut microbiota from human fecal samples.</title>
        <authorList>
            <person name="Pamer E.G."/>
            <person name="Barat B."/>
            <person name="Waligurski E."/>
            <person name="Medina S."/>
            <person name="Paddock L."/>
            <person name="Mostad J."/>
        </authorList>
    </citation>
    <scope>NUCLEOTIDE SEQUENCE [LARGE SCALE GENOMIC DNA]</scope>
    <source>
        <strain evidence="6 7">SL.3.17</strain>
    </source>
</reference>
<sequence>MLLAMIVEDNKADAARLQEILTCIQPELNFVTCKDGEDAIAYLNKAGKLTDIFFIDRELPQIDGFSLAQKIRDIQEYILTPIVFVTGYNMDQLDAFQEYHCYSYIVKPLKESTVRRCIEPLLKNLGGARKKLERVIPLDTADGTKLLRFQDILGIEVMGRACYLYTNREQIRLPWKPLEKLLVEIDEPYCIRCHKSFALNVTRVADIVKSRRNIWKPVFDISTSFGCEISKTYYERVLEKYRKYLSERE</sequence>
<dbReference type="PANTHER" id="PTHR44591:SF3">
    <property type="entry name" value="RESPONSE REGULATORY DOMAIN-CONTAINING PROTEIN"/>
    <property type="match status" value="1"/>
</dbReference>
<dbReference type="Gene3D" id="3.40.50.2300">
    <property type="match status" value="1"/>
</dbReference>
<feature type="modified residue" description="4-aspartylphosphate" evidence="4">
    <location>
        <position position="56"/>
    </location>
</feature>
<evidence type="ECO:0000313" key="7">
    <source>
        <dbReference type="Proteomes" id="UP001524502"/>
    </source>
</evidence>
<evidence type="ECO:0000256" key="2">
    <source>
        <dbReference type="ARBA" id="ARBA00022553"/>
    </source>
</evidence>
<dbReference type="PANTHER" id="PTHR44591">
    <property type="entry name" value="STRESS RESPONSE REGULATOR PROTEIN 1"/>
    <property type="match status" value="1"/>
</dbReference>
<organism evidence="6 7">
    <name type="scientific">Anaerovorax odorimutans</name>
    <dbReference type="NCBI Taxonomy" id="109327"/>
    <lineage>
        <taxon>Bacteria</taxon>
        <taxon>Bacillati</taxon>
        <taxon>Bacillota</taxon>
        <taxon>Clostridia</taxon>
        <taxon>Peptostreptococcales</taxon>
        <taxon>Anaerovoracaceae</taxon>
        <taxon>Anaerovorax</taxon>
    </lineage>
</organism>
<dbReference type="RefSeq" id="WP_256132982.1">
    <property type="nucleotide sequence ID" value="NZ_JANFXK010000016.1"/>
</dbReference>
<evidence type="ECO:0000313" key="6">
    <source>
        <dbReference type="EMBL" id="MCQ4637800.1"/>
    </source>
</evidence>
<dbReference type="PROSITE" id="PS50110">
    <property type="entry name" value="RESPONSE_REGULATORY"/>
    <property type="match status" value="1"/>
</dbReference>
<dbReference type="SUPFAM" id="SSF52172">
    <property type="entry name" value="CheY-like"/>
    <property type="match status" value="1"/>
</dbReference>
<proteinExistence type="predicted"/>
<dbReference type="SMART" id="SM00448">
    <property type="entry name" value="REC"/>
    <property type="match status" value="1"/>
</dbReference>
<dbReference type="Gene3D" id="2.40.50.1020">
    <property type="entry name" value="LytTr DNA-binding domain"/>
    <property type="match status" value="1"/>
</dbReference>
<keyword evidence="6" id="KW-0238">DNA-binding</keyword>
<name>A0ABT1RRH1_9FIRM</name>
<gene>
    <name evidence="6" type="ORF">NE619_13780</name>
</gene>
<dbReference type="Proteomes" id="UP001524502">
    <property type="component" value="Unassembled WGS sequence"/>
</dbReference>
<dbReference type="EMBL" id="JANFXK010000016">
    <property type="protein sequence ID" value="MCQ4637800.1"/>
    <property type="molecule type" value="Genomic_DNA"/>
</dbReference>
<dbReference type="InterPro" id="IPR011006">
    <property type="entry name" value="CheY-like_superfamily"/>
</dbReference>
<feature type="domain" description="Response regulatory" evidence="5">
    <location>
        <begin position="3"/>
        <end position="122"/>
    </location>
</feature>
<dbReference type="InterPro" id="IPR050595">
    <property type="entry name" value="Bact_response_regulator"/>
</dbReference>
<dbReference type="Pfam" id="PF00072">
    <property type="entry name" value="Response_reg"/>
    <property type="match status" value="1"/>
</dbReference>
<accession>A0ABT1RRH1</accession>
<evidence type="ECO:0000256" key="1">
    <source>
        <dbReference type="ARBA" id="ARBA00018672"/>
    </source>
</evidence>
<protein>
    <recommendedName>
        <fullName evidence="1">Stage 0 sporulation protein A homolog</fullName>
    </recommendedName>
</protein>
<dbReference type="Pfam" id="PF04397">
    <property type="entry name" value="LytTR"/>
    <property type="match status" value="1"/>
</dbReference>